<protein>
    <submittedName>
        <fullName evidence="1">Uncharacterized protein</fullName>
    </submittedName>
</protein>
<dbReference type="EMBL" id="CP110615">
    <property type="protein sequence ID" value="UZJ26018.1"/>
    <property type="molecule type" value="Genomic_DNA"/>
</dbReference>
<accession>A0ABY6P4L3</accession>
<keyword evidence="2" id="KW-1185">Reference proteome</keyword>
<sequence>MSRARVVATVVAAVLAGLAVLVLGGVRTLAPSVLLGVTFAVAHEMRFARTTPSAHTGPGALPESPPPPPLAGTSLVLTGGVDVLSLDRWSEQELCQAWQRTYVQLQRHTDAAWTEHLAQTRCTYLDELQRRDPNGFAAWIASGARAASDPMRYLTTSPPRSP</sequence>
<evidence type="ECO:0000313" key="1">
    <source>
        <dbReference type="EMBL" id="UZJ26018.1"/>
    </source>
</evidence>
<dbReference type="RefSeq" id="WP_265384122.1">
    <property type="nucleotide sequence ID" value="NZ_CP110615.1"/>
</dbReference>
<organism evidence="1 2">
    <name type="scientific">Rhodococcus antarcticus</name>
    <dbReference type="NCBI Taxonomy" id="2987751"/>
    <lineage>
        <taxon>Bacteria</taxon>
        <taxon>Bacillati</taxon>
        <taxon>Actinomycetota</taxon>
        <taxon>Actinomycetes</taxon>
        <taxon>Mycobacteriales</taxon>
        <taxon>Nocardiaceae</taxon>
        <taxon>Rhodococcus</taxon>
    </lineage>
</organism>
<proteinExistence type="predicted"/>
<evidence type="ECO:0000313" key="2">
    <source>
        <dbReference type="Proteomes" id="UP001164965"/>
    </source>
</evidence>
<dbReference type="Proteomes" id="UP001164965">
    <property type="component" value="Chromosome"/>
</dbReference>
<reference evidence="1" key="1">
    <citation type="submission" date="2022-10" db="EMBL/GenBank/DDBJ databases">
        <title>Rhodococcus sp.75.</title>
        <authorList>
            <person name="Sun M."/>
        </authorList>
    </citation>
    <scope>NUCLEOTIDE SEQUENCE</scope>
    <source>
        <strain evidence="1">75</strain>
    </source>
</reference>
<name>A0ABY6P4L3_9NOCA</name>
<gene>
    <name evidence="1" type="ORF">RHODO2019_06185</name>
</gene>